<evidence type="ECO:0000256" key="3">
    <source>
        <dbReference type="ARBA" id="ARBA00022729"/>
    </source>
</evidence>
<dbReference type="EMBL" id="JAKVTV010000001">
    <property type="protein sequence ID" value="MCH4822292.1"/>
    <property type="molecule type" value="Genomic_DNA"/>
</dbReference>
<dbReference type="AlphaFoldDB" id="A0A9X1V0Z1"/>
<dbReference type="SUPFAM" id="SSF109998">
    <property type="entry name" value="Triger factor/SurA peptide-binding domain-like"/>
    <property type="match status" value="1"/>
</dbReference>
<organism evidence="8 9">
    <name type="scientific">Christiangramia lutea</name>
    <dbReference type="NCBI Taxonomy" id="1607951"/>
    <lineage>
        <taxon>Bacteria</taxon>
        <taxon>Pseudomonadati</taxon>
        <taxon>Bacteroidota</taxon>
        <taxon>Flavobacteriia</taxon>
        <taxon>Flavobacteriales</taxon>
        <taxon>Flavobacteriaceae</taxon>
        <taxon>Christiangramia</taxon>
    </lineage>
</organism>
<evidence type="ECO:0000256" key="2">
    <source>
        <dbReference type="ARBA" id="ARBA00013194"/>
    </source>
</evidence>
<gene>
    <name evidence="8" type="ORF">ML462_03820</name>
</gene>
<evidence type="ECO:0000256" key="4">
    <source>
        <dbReference type="ARBA" id="ARBA00023110"/>
    </source>
</evidence>
<dbReference type="InterPro" id="IPR046357">
    <property type="entry name" value="PPIase_dom_sf"/>
</dbReference>
<evidence type="ECO:0000259" key="7">
    <source>
        <dbReference type="Pfam" id="PF13145"/>
    </source>
</evidence>
<keyword evidence="3" id="KW-0732">Signal</keyword>
<proteinExistence type="predicted"/>
<protein>
    <recommendedName>
        <fullName evidence="2">peptidylprolyl isomerase</fullName>
        <ecNumber evidence="2">5.2.1.8</ecNumber>
    </recommendedName>
</protein>
<dbReference type="InterPro" id="IPR050245">
    <property type="entry name" value="PrsA_foldase"/>
</dbReference>
<dbReference type="InterPro" id="IPR000297">
    <property type="entry name" value="PPIase_PpiC"/>
</dbReference>
<name>A0A9X1V0Z1_9FLAO</name>
<evidence type="ECO:0000256" key="1">
    <source>
        <dbReference type="ARBA" id="ARBA00000971"/>
    </source>
</evidence>
<feature type="transmembrane region" description="Helical" evidence="6">
    <location>
        <begin position="12"/>
        <end position="29"/>
    </location>
</feature>
<comment type="caution">
    <text evidence="8">The sequence shown here is derived from an EMBL/GenBank/DDBJ whole genome shotgun (WGS) entry which is preliminary data.</text>
</comment>
<dbReference type="PANTHER" id="PTHR47245:SF1">
    <property type="entry name" value="FOLDASE PROTEIN PRSA"/>
    <property type="match status" value="1"/>
</dbReference>
<dbReference type="Gene3D" id="3.10.50.40">
    <property type="match status" value="1"/>
</dbReference>
<keyword evidence="9" id="KW-1185">Reference proteome</keyword>
<dbReference type="RefSeq" id="WP_240712401.1">
    <property type="nucleotide sequence ID" value="NZ_JAKVTV010000001.1"/>
</dbReference>
<dbReference type="Gene3D" id="1.10.4030.10">
    <property type="entry name" value="Porin chaperone SurA, peptide-binding domain"/>
    <property type="match status" value="1"/>
</dbReference>
<dbReference type="Proteomes" id="UP001139226">
    <property type="component" value="Unassembled WGS sequence"/>
</dbReference>
<dbReference type="PANTHER" id="PTHR47245">
    <property type="entry name" value="PEPTIDYLPROLYL ISOMERASE"/>
    <property type="match status" value="1"/>
</dbReference>
<dbReference type="InterPro" id="IPR027304">
    <property type="entry name" value="Trigger_fact/SurA_dom_sf"/>
</dbReference>
<reference evidence="8" key="1">
    <citation type="submission" date="2022-03" db="EMBL/GenBank/DDBJ databases">
        <title>Gramella crocea sp. nov., isolated from activated sludge of a seafood processing plant.</title>
        <authorList>
            <person name="Zhang X."/>
        </authorList>
    </citation>
    <scope>NUCLEOTIDE SEQUENCE</scope>
    <source>
        <strain evidence="8">YJ019</strain>
    </source>
</reference>
<evidence type="ECO:0000313" key="9">
    <source>
        <dbReference type="Proteomes" id="UP001139226"/>
    </source>
</evidence>
<evidence type="ECO:0000256" key="6">
    <source>
        <dbReference type="SAM" id="Phobius"/>
    </source>
</evidence>
<dbReference type="GO" id="GO:0003755">
    <property type="term" value="F:peptidyl-prolyl cis-trans isomerase activity"/>
    <property type="evidence" value="ECO:0007669"/>
    <property type="project" value="UniProtKB-KW"/>
</dbReference>
<keyword evidence="4" id="KW-0697">Rotamase</keyword>
<keyword evidence="6" id="KW-1133">Transmembrane helix</keyword>
<dbReference type="Pfam" id="PF13145">
    <property type="entry name" value="Rotamase_2"/>
    <property type="match status" value="1"/>
</dbReference>
<feature type="domain" description="PpiC" evidence="7">
    <location>
        <begin position="116"/>
        <end position="243"/>
    </location>
</feature>
<sequence length="283" mass="32531">MSALLKKPWFQILLMGISLAAILLIVFGPKTPGAEDKKVLIGNAEVAQLIASWNRTWNRMPTEEELNGLLANHVREEILYREALNQNLDKNNAMVRRGLIMQMNMMAESQAQEKSVSEEAIKAYYDLRKDKFFSSPEYTFTQINFDGSREEEEIKKIAERLNSQNIPPNSENLPGKKGMLQKDFKEADDYTIVRALGTNFESSLEGMRLQTWEGPVKSGFGWHLVYITKITTSETLPLEVVRENIITELQYEEAQAAKEQFYTELRQQYDVVYEGMAKDLMNE</sequence>
<keyword evidence="6" id="KW-0812">Transmembrane</keyword>
<evidence type="ECO:0000256" key="5">
    <source>
        <dbReference type="ARBA" id="ARBA00023235"/>
    </source>
</evidence>
<keyword evidence="6" id="KW-0472">Membrane</keyword>
<dbReference type="EC" id="5.2.1.8" evidence="2"/>
<accession>A0A9X1V0Z1</accession>
<comment type="catalytic activity">
    <reaction evidence="1">
        <text>[protein]-peptidylproline (omega=180) = [protein]-peptidylproline (omega=0)</text>
        <dbReference type="Rhea" id="RHEA:16237"/>
        <dbReference type="Rhea" id="RHEA-COMP:10747"/>
        <dbReference type="Rhea" id="RHEA-COMP:10748"/>
        <dbReference type="ChEBI" id="CHEBI:83833"/>
        <dbReference type="ChEBI" id="CHEBI:83834"/>
        <dbReference type="EC" id="5.2.1.8"/>
    </reaction>
</comment>
<evidence type="ECO:0000313" key="8">
    <source>
        <dbReference type="EMBL" id="MCH4822292.1"/>
    </source>
</evidence>
<keyword evidence="5 8" id="KW-0413">Isomerase</keyword>